<gene>
    <name evidence="2" type="ORF">FHG64_09370</name>
</gene>
<dbReference type="InterPro" id="IPR019734">
    <property type="entry name" value="TPR_rpt"/>
</dbReference>
<dbReference type="RefSeq" id="WP_139066154.1">
    <property type="nucleotide sequence ID" value="NZ_CP040812.1"/>
</dbReference>
<reference evidence="2 3" key="1">
    <citation type="submission" date="2019-06" db="EMBL/GenBank/DDBJ databases">
        <title>Complete genome sequence of Antarcticibacterium flavum KCTC 52984T from an Antarctic marine sediment.</title>
        <authorList>
            <person name="Lee Y.M."/>
            <person name="Shin S.C."/>
        </authorList>
    </citation>
    <scope>NUCLEOTIDE SEQUENCE [LARGE SCALE GENOMIC DNA]</scope>
    <source>
        <strain evidence="2 3">KCTC 52984</strain>
    </source>
</reference>
<evidence type="ECO:0000256" key="1">
    <source>
        <dbReference type="PROSITE-ProRule" id="PRU00339"/>
    </source>
</evidence>
<evidence type="ECO:0000313" key="2">
    <source>
        <dbReference type="EMBL" id="QCY69588.1"/>
    </source>
</evidence>
<keyword evidence="3" id="KW-1185">Reference proteome</keyword>
<dbReference type="PROSITE" id="PS50005">
    <property type="entry name" value="TPR"/>
    <property type="match status" value="1"/>
</dbReference>
<evidence type="ECO:0008006" key="4">
    <source>
        <dbReference type="Google" id="ProtNLM"/>
    </source>
</evidence>
<name>A0A5B7X4F2_9FLAO</name>
<feature type="repeat" description="TPR" evidence="1">
    <location>
        <begin position="345"/>
        <end position="378"/>
    </location>
</feature>
<dbReference type="SMART" id="SM00028">
    <property type="entry name" value="TPR"/>
    <property type="match status" value="6"/>
</dbReference>
<dbReference type="InterPro" id="IPR011990">
    <property type="entry name" value="TPR-like_helical_dom_sf"/>
</dbReference>
<dbReference type="SUPFAM" id="SSF48452">
    <property type="entry name" value="TPR-like"/>
    <property type="match status" value="2"/>
</dbReference>
<dbReference type="Gene3D" id="1.25.40.10">
    <property type="entry name" value="Tetratricopeptide repeat domain"/>
    <property type="match status" value="5"/>
</dbReference>
<dbReference type="Pfam" id="PF13181">
    <property type="entry name" value="TPR_8"/>
    <property type="match status" value="1"/>
</dbReference>
<evidence type="ECO:0000313" key="3">
    <source>
        <dbReference type="Proteomes" id="UP000309016"/>
    </source>
</evidence>
<dbReference type="Proteomes" id="UP000309016">
    <property type="component" value="Chromosome"/>
</dbReference>
<keyword evidence="1" id="KW-0802">TPR repeat</keyword>
<dbReference type="PROSITE" id="PS51257">
    <property type="entry name" value="PROKAR_LIPOPROTEIN"/>
    <property type="match status" value="1"/>
</dbReference>
<dbReference type="EMBL" id="CP040812">
    <property type="protein sequence ID" value="QCY69588.1"/>
    <property type="molecule type" value="Genomic_DNA"/>
</dbReference>
<sequence>MNKNTIGILCVLLMIAISGCSRKKDKFINRNWHAVTTEYNTLYNGNLALEMGREQIATSYRENFWQLLPVERMQISEEIRVPGAERNENFQIAEEKATKAIQRHSMLIQGKERNPQIDEAYLLLGKARYYDERFIPALEAFNYILHKYPASNTISHAQIWREKTNMRLENDKLAIKNLKRLIESGRLEKQDRADAHAVLAQAYINTGSIDSAVAPIRTAAVHTTKNKEKARYHYIEGQLYNRLQKRDSANMAFEKVIDLNRKIPREFLVNARLEKMRNFDFSTGNRHEFLSRLQEMEEDRENRPFLDKIYFQIAEYYSFLDSSAVAIDYYNRSLRTPSGDRFLQSVNYETLGNIYFDRSQYRTAGAYFDSTLTRIPNTTRDYFVVKRKRDNLQEVIMYEEMVEKNDSILDLVAMSDARREDYFIKYTNELKEQAIEEARSGFLAESPAVVQGPPIRSPGGPPGLGAPNTISNFYFYNPARVNTGMQEFLRQWGARELKDNWRTDPGNIATGGERQLDEVSELIIANNPKFNPATYIERIPSDSRIIDSLQSQRNNAYYRLGLIYKEKFSENQLAKERLLSLMDFTTEERLILPASYYLYQIYLEEGNAAEAERYRNKVLREYPESRYASRILNPGSSLEMEDSVEVKYKEMYALFEEGEFEKAITLGEQYRKDFNDHELLPKIELLHATATGRLYGFLAYREALRQVSVNHPQTQEGLKARELLDNALPKMAKSEFSDSPGKVKMLYTFPVLQKEEALDLQQRIDAALEELQYKNYTTSLDVYNVDTIFVVVHGFENMERAGGFEELLRVNKDYAIQREPVIISSENYHVVQLHKNLDAYLNRKTTP</sequence>
<dbReference type="KEGG" id="afla:FHG64_09370"/>
<dbReference type="AlphaFoldDB" id="A0A5B7X4F2"/>
<proteinExistence type="predicted"/>
<dbReference type="OrthoDB" id="1522549at2"/>
<protein>
    <recommendedName>
        <fullName evidence="4">Tetratricopeptide repeat protein</fullName>
    </recommendedName>
</protein>
<organism evidence="2 3">
    <name type="scientific">Antarcticibacterium flavum</name>
    <dbReference type="NCBI Taxonomy" id="2058175"/>
    <lineage>
        <taxon>Bacteria</taxon>
        <taxon>Pseudomonadati</taxon>
        <taxon>Bacteroidota</taxon>
        <taxon>Flavobacteriia</taxon>
        <taxon>Flavobacteriales</taxon>
        <taxon>Flavobacteriaceae</taxon>
        <taxon>Antarcticibacterium</taxon>
    </lineage>
</organism>
<accession>A0A5B7X4F2</accession>